<evidence type="ECO:0000313" key="5">
    <source>
        <dbReference type="Proteomes" id="UP000249135"/>
    </source>
</evidence>
<dbReference type="PROSITE" id="PS50110">
    <property type="entry name" value="RESPONSE_REGULATORY"/>
    <property type="match status" value="1"/>
</dbReference>
<evidence type="ECO:0000259" key="3">
    <source>
        <dbReference type="PROSITE" id="PS50110"/>
    </source>
</evidence>
<proteinExistence type="predicted"/>
<comment type="caution">
    <text evidence="4">The sequence shown here is derived from an EMBL/GenBank/DDBJ whole genome shotgun (WGS) entry which is preliminary data.</text>
</comment>
<gene>
    <name evidence="4" type="ORF">DI563_17460</name>
</gene>
<feature type="modified residue" description="4-aspartylphosphate" evidence="2">
    <location>
        <position position="58"/>
    </location>
</feature>
<dbReference type="InterPro" id="IPR011006">
    <property type="entry name" value="CheY-like_superfamily"/>
</dbReference>
<dbReference type="Proteomes" id="UP000249135">
    <property type="component" value="Unassembled WGS sequence"/>
</dbReference>
<dbReference type="Pfam" id="PF00072">
    <property type="entry name" value="Response_reg"/>
    <property type="match status" value="1"/>
</dbReference>
<dbReference type="SUPFAM" id="SSF52172">
    <property type="entry name" value="CheY-like"/>
    <property type="match status" value="1"/>
</dbReference>
<evidence type="ECO:0000256" key="1">
    <source>
        <dbReference type="ARBA" id="ARBA00022553"/>
    </source>
</evidence>
<dbReference type="GO" id="GO:0000160">
    <property type="term" value="P:phosphorelay signal transduction system"/>
    <property type="evidence" value="ECO:0007669"/>
    <property type="project" value="InterPro"/>
</dbReference>
<name>A0A2W5Q1Z6_VARPD</name>
<evidence type="ECO:0000313" key="4">
    <source>
        <dbReference type="EMBL" id="PZQ71536.1"/>
    </source>
</evidence>
<dbReference type="SMART" id="SM00448">
    <property type="entry name" value="REC"/>
    <property type="match status" value="1"/>
</dbReference>
<dbReference type="EMBL" id="QFPP01000241">
    <property type="protein sequence ID" value="PZQ71536.1"/>
    <property type="molecule type" value="Genomic_DNA"/>
</dbReference>
<dbReference type="AlphaFoldDB" id="A0A2W5Q1Z6"/>
<feature type="domain" description="Response regulatory" evidence="3">
    <location>
        <begin position="4"/>
        <end position="123"/>
    </location>
</feature>
<accession>A0A2W5Q1Z6</accession>
<organism evidence="4 5">
    <name type="scientific">Variovorax paradoxus</name>
    <dbReference type="NCBI Taxonomy" id="34073"/>
    <lineage>
        <taxon>Bacteria</taxon>
        <taxon>Pseudomonadati</taxon>
        <taxon>Pseudomonadota</taxon>
        <taxon>Betaproteobacteria</taxon>
        <taxon>Burkholderiales</taxon>
        <taxon>Comamonadaceae</taxon>
        <taxon>Variovorax</taxon>
    </lineage>
</organism>
<protein>
    <recommendedName>
        <fullName evidence="3">Response regulatory domain-containing protein</fullName>
    </recommendedName>
</protein>
<dbReference type="InterPro" id="IPR050595">
    <property type="entry name" value="Bact_response_regulator"/>
</dbReference>
<dbReference type="PANTHER" id="PTHR44591">
    <property type="entry name" value="STRESS RESPONSE REGULATOR PROTEIN 1"/>
    <property type="match status" value="1"/>
</dbReference>
<dbReference type="PANTHER" id="PTHR44591:SF3">
    <property type="entry name" value="RESPONSE REGULATORY DOMAIN-CONTAINING PROTEIN"/>
    <property type="match status" value="1"/>
</dbReference>
<sequence length="125" mass="13754">MPAPAFLVEDNALIRHSLIPTMEELGDTQVVGVAEGQEDAIAWLTRDHAADWRLAVIDLFLKDGSGLGVVEACKRRRPDQRVVVLSNYATPAMRERCAELGANAVFDKSSELEEFLAYCGNLSLH</sequence>
<evidence type="ECO:0000256" key="2">
    <source>
        <dbReference type="PROSITE-ProRule" id="PRU00169"/>
    </source>
</evidence>
<reference evidence="4 5" key="1">
    <citation type="submission" date="2017-08" db="EMBL/GenBank/DDBJ databases">
        <title>Infants hospitalized years apart are colonized by the same room-sourced microbial strains.</title>
        <authorList>
            <person name="Brooks B."/>
            <person name="Olm M.R."/>
            <person name="Firek B.A."/>
            <person name="Baker R."/>
            <person name="Thomas B.C."/>
            <person name="Morowitz M.J."/>
            <person name="Banfield J.F."/>
        </authorList>
    </citation>
    <scope>NUCLEOTIDE SEQUENCE [LARGE SCALE GENOMIC DNA]</scope>
    <source>
        <strain evidence="4">S2_005_003_R2_41</strain>
    </source>
</reference>
<dbReference type="InterPro" id="IPR001789">
    <property type="entry name" value="Sig_transdc_resp-reg_receiver"/>
</dbReference>
<keyword evidence="1 2" id="KW-0597">Phosphoprotein</keyword>
<dbReference type="Gene3D" id="3.40.50.2300">
    <property type="match status" value="1"/>
</dbReference>